<evidence type="ECO:0000313" key="2">
    <source>
        <dbReference type="Proteomes" id="UP000639772"/>
    </source>
</evidence>
<accession>A0A835V4I0</accession>
<dbReference type="EMBL" id="JADCNM010000005">
    <property type="protein sequence ID" value="KAG0483445.1"/>
    <property type="molecule type" value="Genomic_DNA"/>
</dbReference>
<name>A0A835V4I0_VANPL</name>
<comment type="caution">
    <text evidence="1">The sequence shown here is derived from an EMBL/GenBank/DDBJ whole genome shotgun (WGS) entry which is preliminary data.</text>
</comment>
<organism evidence="1 2">
    <name type="scientific">Vanilla planifolia</name>
    <name type="common">Vanilla</name>
    <dbReference type="NCBI Taxonomy" id="51239"/>
    <lineage>
        <taxon>Eukaryota</taxon>
        <taxon>Viridiplantae</taxon>
        <taxon>Streptophyta</taxon>
        <taxon>Embryophyta</taxon>
        <taxon>Tracheophyta</taxon>
        <taxon>Spermatophyta</taxon>
        <taxon>Magnoliopsida</taxon>
        <taxon>Liliopsida</taxon>
        <taxon>Asparagales</taxon>
        <taxon>Orchidaceae</taxon>
        <taxon>Vanilloideae</taxon>
        <taxon>Vanilleae</taxon>
        <taxon>Vanilla</taxon>
    </lineage>
</organism>
<dbReference type="Proteomes" id="UP000639772">
    <property type="component" value="Unassembled WGS sequence"/>
</dbReference>
<proteinExistence type="predicted"/>
<gene>
    <name evidence="1" type="ORF">HPP92_011529</name>
</gene>
<protein>
    <submittedName>
        <fullName evidence="1">Uncharacterized protein</fullName>
    </submittedName>
</protein>
<reference evidence="1 2" key="1">
    <citation type="journal article" date="2020" name="Nat. Food">
        <title>A phased Vanilla planifolia genome enables genetic improvement of flavour and production.</title>
        <authorList>
            <person name="Hasing T."/>
            <person name="Tang H."/>
            <person name="Brym M."/>
            <person name="Khazi F."/>
            <person name="Huang T."/>
            <person name="Chambers A.H."/>
        </authorList>
    </citation>
    <scope>NUCLEOTIDE SEQUENCE [LARGE SCALE GENOMIC DNA]</scope>
    <source>
        <tissue evidence="1">Leaf</tissue>
    </source>
</reference>
<evidence type="ECO:0000313" key="1">
    <source>
        <dbReference type="EMBL" id="KAG0483445.1"/>
    </source>
</evidence>
<sequence length="143" mass="15985">MALSCASLFAPVDIRRCSPRPPRQVFFHHGHLIERRRVSLSRTGYLAVSASHIRNAQAGIHPSSTEEKDPPSARIFIKGFLYPGLDISLYPLRTSVMLRQVSIPLPPRKRILLQQGSSSKACPTPHLKGTCQSYFHNSEKLAK</sequence>
<dbReference type="AlphaFoldDB" id="A0A835V4I0"/>